<accession>A0A2R5GFE8</accession>
<reference evidence="1 2" key="1">
    <citation type="submission" date="2017-12" db="EMBL/GenBank/DDBJ databases">
        <title>Sequencing, de novo assembly and annotation of complete genome of a new Thraustochytrid species, strain FCC1311.</title>
        <authorList>
            <person name="Sedici K."/>
            <person name="Godart F."/>
            <person name="Aiese Cigliano R."/>
            <person name="Sanseverino W."/>
            <person name="Barakat M."/>
            <person name="Ortet P."/>
            <person name="Marechal E."/>
            <person name="Cagnac O."/>
            <person name="Amato A."/>
        </authorList>
    </citation>
    <scope>NUCLEOTIDE SEQUENCE [LARGE SCALE GENOMIC DNA]</scope>
</reference>
<comment type="caution">
    <text evidence="1">The sequence shown here is derived from an EMBL/GenBank/DDBJ whole genome shotgun (WGS) entry which is preliminary data.</text>
</comment>
<gene>
    <name evidence="1" type="ORF">FCC1311_027952</name>
</gene>
<evidence type="ECO:0000313" key="2">
    <source>
        <dbReference type="Proteomes" id="UP000241890"/>
    </source>
</evidence>
<name>A0A2R5GFE8_9STRA</name>
<evidence type="ECO:0000313" key="1">
    <source>
        <dbReference type="EMBL" id="GBG26574.1"/>
    </source>
</evidence>
<organism evidence="1 2">
    <name type="scientific">Hondaea fermentalgiana</name>
    <dbReference type="NCBI Taxonomy" id="2315210"/>
    <lineage>
        <taxon>Eukaryota</taxon>
        <taxon>Sar</taxon>
        <taxon>Stramenopiles</taxon>
        <taxon>Bigyra</taxon>
        <taxon>Labyrinthulomycetes</taxon>
        <taxon>Thraustochytrida</taxon>
        <taxon>Thraustochytriidae</taxon>
        <taxon>Hondaea</taxon>
    </lineage>
</organism>
<proteinExistence type="predicted"/>
<dbReference type="EMBL" id="BEYU01000022">
    <property type="protein sequence ID" value="GBG26574.1"/>
    <property type="molecule type" value="Genomic_DNA"/>
</dbReference>
<dbReference type="InParanoid" id="A0A2R5GFE8"/>
<dbReference type="AlphaFoldDB" id="A0A2R5GFE8"/>
<dbReference type="Proteomes" id="UP000241890">
    <property type="component" value="Unassembled WGS sequence"/>
</dbReference>
<protein>
    <submittedName>
        <fullName evidence="1">Uncharacterized protein</fullName>
    </submittedName>
</protein>
<sequence length="98" mass="10732">MATAVEVLRHVRSTKGAQLDVDVRFVSKGERSGASAFQGFRPGYGLDDRVNSAHVQADREAILALGELLDDVEQSTGVGEMEVALEWEQLAQSFFVHK</sequence>
<keyword evidence="2" id="KW-1185">Reference proteome</keyword>